<proteinExistence type="predicted"/>
<dbReference type="Proteomes" id="UP000811545">
    <property type="component" value="Unassembled WGS sequence"/>
</dbReference>
<dbReference type="EMBL" id="QLTW01000074">
    <property type="protein sequence ID" value="MBT9145315.1"/>
    <property type="molecule type" value="Genomic_DNA"/>
</dbReference>
<comment type="caution">
    <text evidence="1">The sequence shown here is derived from an EMBL/GenBank/DDBJ whole genome shotgun (WGS) entry which is preliminary data.</text>
</comment>
<dbReference type="AlphaFoldDB" id="A0A9E2BJ71"/>
<name>A0A9E2BJ71_PSYF1</name>
<organism evidence="1 2">
    <name type="scientific">Psychracetigena formicireducens</name>
    <dbReference type="NCBI Taxonomy" id="2986056"/>
    <lineage>
        <taxon>Bacteria</taxon>
        <taxon>Bacillati</taxon>
        <taxon>Candidatus Lithacetigenota</taxon>
        <taxon>Candidatus Psychracetigena</taxon>
    </lineage>
</organism>
<accession>A0A9E2BJ71</accession>
<protein>
    <submittedName>
        <fullName evidence="1">Uncharacterized protein</fullName>
    </submittedName>
</protein>
<reference evidence="1 2" key="1">
    <citation type="journal article" date="2021" name="bioRxiv">
        <title>Unique metabolic strategies in Hadean analogues reveal hints for primordial physiology.</title>
        <authorList>
            <person name="Nobu M.K."/>
            <person name="Nakai R."/>
            <person name="Tamazawa S."/>
            <person name="Mori H."/>
            <person name="Toyoda A."/>
            <person name="Ijiri A."/>
            <person name="Suzuki S."/>
            <person name="Kurokawa K."/>
            <person name="Kamagata Y."/>
            <person name="Tamaki H."/>
        </authorList>
    </citation>
    <scope>NUCLEOTIDE SEQUENCE [LARGE SCALE GENOMIC DNA]</scope>
    <source>
        <strain evidence="1">BS525</strain>
    </source>
</reference>
<evidence type="ECO:0000313" key="2">
    <source>
        <dbReference type="Proteomes" id="UP000811545"/>
    </source>
</evidence>
<evidence type="ECO:0000313" key="1">
    <source>
        <dbReference type="EMBL" id="MBT9145315.1"/>
    </source>
</evidence>
<sequence>MKKLIYRLGRLSEEQQLELDFEDGLSRTVEERIELGFIPMKMPVIDETPYRIFDAMDDYRRWANKNLPNWLGYYTQ</sequence>
<gene>
    <name evidence="1" type="ORF">DDT42_01185</name>
</gene>